<name>A0A5C4MCU1_9ACTN</name>
<dbReference type="GO" id="GO:0015171">
    <property type="term" value="F:amino acid transmembrane transporter activity"/>
    <property type="evidence" value="ECO:0007669"/>
    <property type="project" value="TreeGrafter"/>
</dbReference>
<evidence type="ECO:0000256" key="4">
    <source>
        <dbReference type="ARBA" id="ARBA00022989"/>
    </source>
</evidence>
<keyword evidence="4 6" id="KW-1133">Transmembrane helix</keyword>
<dbReference type="AlphaFoldDB" id="A0A5C4MCU1"/>
<dbReference type="Pfam" id="PF01810">
    <property type="entry name" value="LysE"/>
    <property type="match status" value="1"/>
</dbReference>
<comment type="subcellular location">
    <subcellularLocation>
        <location evidence="1">Cell membrane</location>
        <topology evidence="1">Multi-pass membrane protein</topology>
    </subcellularLocation>
</comment>
<dbReference type="PANTHER" id="PTHR30086:SF20">
    <property type="entry name" value="ARGININE EXPORTER PROTEIN ARGO-RELATED"/>
    <property type="match status" value="1"/>
</dbReference>
<evidence type="ECO:0000256" key="5">
    <source>
        <dbReference type="ARBA" id="ARBA00023136"/>
    </source>
</evidence>
<organism evidence="7 9">
    <name type="scientific">Mumia zhuanghuii</name>
    <dbReference type="NCBI Taxonomy" id="2585211"/>
    <lineage>
        <taxon>Bacteria</taxon>
        <taxon>Bacillati</taxon>
        <taxon>Actinomycetota</taxon>
        <taxon>Actinomycetes</taxon>
        <taxon>Propionibacteriales</taxon>
        <taxon>Nocardioidaceae</taxon>
        <taxon>Mumia</taxon>
    </lineage>
</organism>
<feature type="transmembrane region" description="Helical" evidence="6">
    <location>
        <begin position="152"/>
        <end position="171"/>
    </location>
</feature>
<evidence type="ECO:0000256" key="6">
    <source>
        <dbReference type="SAM" id="Phobius"/>
    </source>
</evidence>
<dbReference type="InterPro" id="IPR001123">
    <property type="entry name" value="LeuE-type"/>
</dbReference>
<dbReference type="EMBL" id="VDFR01000025">
    <property type="protein sequence ID" value="TNC49414.1"/>
    <property type="molecule type" value="Genomic_DNA"/>
</dbReference>
<keyword evidence="2" id="KW-1003">Cell membrane</keyword>
<dbReference type="PANTHER" id="PTHR30086">
    <property type="entry name" value="ARGININE EXPORTER PROTEIN ARGO"/>
    <property type="match status" value="1"/>
</dbReference>
<reference evidence="7 9" key="1">
    <citation type="submission" date="2019-05" db="EMBL/GenBank/DDBJ databases">
        <title>Mumia sp. nov., isolated from the intestinal contents of plateau pika (Ochotona curzoniae) in the Qinghai-Tibet plateau of China.</title>
        <authorList>
            <person name="Tian Z."/>
        </authorList>
    </citation>
    <scope>NUCLEOTIDE SEQUENCE [LARGE SCALE GENOMIC DNA]</scope>
    <source>
        <strain evidence="9">527</strain>
        <strain evidence="7">Z527</strain>
    </source>
</reference>
<keyword evidence="3 6" id="KW-0812">Transmembrane</keyword>
<proteinExistence type="predicted"/>
<dbReference type="PIRSF" id="PIRSF006324">
    <property type="entry name" value="LeuE"/>
    <property type="match status" value="1"/>
</dbReference>
<feature type="transmembrane region" description="Helical" evidence="6">
    <location>
        <begin position="70"/>
        <end position="89"/>
    </location>
</feature>
<gene>
    <name evidence="8" type="ORF">FHE65_05590</name>
    <name evidence="7" type="ORF">FHE65_32310</name>
</gene>
<comment type="caution">
    <text evidence="7">The sequence shown here is derived from an EMBL/GenBank/DDBJ whole genome shotgun (WGS) entry which is preliminary data.</text>
</comment>
<evidence type="ECO:0000256" key="1">
    <source>
        <dbReference type="ARBA" id="ARBA00004651"/>
    </source>
</evidence>
<accession>A0A5C4MCU1</accession>
<keyword evidence="5 6" id="KW-0472">Membrane</keyword>
<dbReference type="RefSeq" id="WP_139105470.1">
    <property type="nucleotide sequence ID" value="NZ_VDFR01000025.1"/>
</dbReference>
<evidence type="ECO:0000256" key="3">
    <source>
        <dbReference type="ARBA" id="ARBA00022692"/>
    </source>
</evidence>
<dbReference type="EMBL" id="VDFR01000210">
    <property type="protein sequence ID" value="TNC30939.1"/>
    <property type="molecule type" value="Genomic_DNA"/>
</dbReference>
<protein>
    <submittedName>
        <fullName evidence="7">LysE family translocator</fullName>
    </submittedName>
</protein>
<evidence type="ECO:0000313" key="8">
    <source>
        <dbReference type="EMBL" id="TNC49414.1"/>
    </source>
</evidence>
<evidence type="ECO:0000256" key="2">
    <source>
        <dbReference type="ARBA" id="ARBA00022475"/>
    </source>
</evidence>
<dbReference type="Proteomes" id="UP000306740">
    <property type="component" value="Unassembled WGS sequence"/>
</dbReference>
<evidence type="ECO:0000313" key="9">
    <source>
        <dbReference type="Proteomes" id="UP000306740"/>
    </source>
</evidence>
<dbReference type="OrthoDB" id="3175972at2"/>
<feature type="transmembrane region" description="Helical" evidence="6">
    <location>
        <begin position="6"/>
        <end position="29"/>
    </location>
</feature>
<feature type="transmembrane region" description="Helical" evidence="6">
    <location>
        <begin position="119"/>
        <end position="140"/>
    </location>
</feature>
<dbReference type="GO" id="GO:0005886">
    <property type="term" value="C:plasma membrane"/>
    <property type="evidence" value="ECO:0007669"/>
    <property type="project" value="UniProtKB-SubCell"/>
</dbReference>
<feature type="transmembrane region" description="Helical" evidence="6">
    <location>
        <begin position="41"/>
        <end position="64"/>
    </location>
</feature>
<sequence>MIHAHDVVAFAIASALLIMIPGPSVLFTISRAMVLGRRAALVNVVGNAAGAAVQIAAVAAGLGALVAQSVAAYTVVKWVGAAYIVYLGIQAIRHRRAGDGVTGVGPTVTRTSRILREGFVVGVTNPKTIVFLVAVLPQFVARELGAVPLQMLVLGAVFVAIALCMDSLWALGAGAARDWFARSPERMHRLRGAGGSIMVGLGASVAVGGRPD</sequence>
<evidence type="ECO:0000313" key="7">
    <source>
        <dbReference type="EMBL" id="TNC30939.1"/>
    </source>
</evidence>